<feature type="transmembrane region" description="Helical" evidence="7">
    <location>
        <begin position="132"/>
        <end position="155"/>
    </location>
</feature>
<feature type="transmembrane region" description="Helical" evidence="7">
    <location>
        <begin position="6"/>
        <end position="28"/>
    </location>
</feature>
<accession>A0A5B9PDT7</accession>
<keyword evidence="8" id="KW-0966">Cell projection</keyword>
<evidence type="ECO:0000256" key="1">
    <source>
        <dbReference type="ARBA" id="ARBA00004651"/>
    </source>
</evidence>
<keyword evidence="8" id="KW-0282">Flagellum</keyword>
<keyword evidence="8" id="KW-0969">Cilium</keyword>
<dbReference type="GO" id="GO:0005886">
    <property type="term" value="C:plasma membrane"/>
    <property type="evidence" value="ECO:0007669"/>
    <property type="project" value="UniProtKB-SubCell"/>
</dbReference>
<comment type="similarity">
    <text evidence="2">Belongs to the FliR/MopE/SpaR family.</text>
</comment>
<organism evidence="8 9">
    <name type="scientific">Mariniblastus fucicola</name>
    <dbReference type="NCBI Taxonomy" id="980251"/>
    <lineage>
        <taxon>Bacteria</taxon>
        <taxon>Pseudomonadati</taxon>
        <taxon>Planctomycetota</taxon>
        <taxon>Planctomycetia</taxon>
        <taxon>Pirellulales</taxon>
        <taxon>Pirellulaceae</taxon>
        <taxon>Mariniblastus</taxon>
    </lineage>
</organism>
<dbReference type="Proteomes" id="UP000322214">
    <property type="component" value="Chromosome"/>
</dbReference>
<evidence type="ECO:0000256" key="6">
    <source>
        <dbReference type="ARBA" id="ARBA00023136"/>
    </source>
</evidence>
<protein>
    <submittedName>
        <fullName evidence="8">Flagellar biosynthesis protein FliR</fullName>
    </submittedName>
</protein>
<dbReference type="Pfam" id="PF01311">
    <property type="entry name" value="Bac_export_1"/>
    <property type="match status" value="1"/>
</dbReference>
<dbReference type="AlphaFoldDB" id="A0A5B9PDT7"/>
<dbReference type="EMBL" id="CP042912">
    <property type="protein sequence ID" value="QEG23365.1"/>
    <property type="molecule type" value="Genomic_DNA"/>
</dbReference>
<evidence type="ECO:0000313" key="8">
    <source>
        <dbReference type="EMBL" id="QEG23365.1"/>
    </source>
</evidence>
<evidence type="ECO:0000256" key="3">
    <source>
        <dbReference type="ARBA" id="ARBA00022475"/>
    </source>
</evidence>
<dbReference type="PANTHER" id="PTHR30065">
    <property type="entry name" value="FLAGELLAR BIOSYNTHETIC PROTEIN FLIR"/>
    <property type="match status" value="1"/>
</dbReference>
<dbReference type="PRINTS" id="PR00953">
    <property type="entry name" value="TYPE3IMRPROT"/>
</dbReference>
<evidence type="ECO:0000256" key="2">
    <source>
        <dbReference type="ARBA" id="ARBA00009772"/>
    </source>
</evidence>
<evidence type="ECO:0000313" key="9">
    <source>
        <dbReference type="Proteomes" id="UP000322214"/>
    </source>
</evidence>
<dbReference type="InterPro" id="IPR002010">
    <property type="entry name" value="T3SS_IM_R"/>
</dbReference>
<feature type="transmembrane region" description="Helical" evidence="7">
    <location>
        <begin position="182"/>
        <end position="204"/>
    </location>
</feature>
<keyword evidence="6 7" id="KW-0472">Membrane</keyword>
<sequence length="261" mass="28510">MISEVQVVAFVLVLARVSAFVAFFPLFAKRQIPNTVKVGLAVGLTWFWYGMVEAKLNLNPQQVTDLNIVSSTLLMMQEVTIGVVLSIALGLFFLPAKIAGSYIGQELGLSLASISDPGSQDSSTLISRVCEAFAILIFFGINMHHFLILVIHGSFDQLFGKIDVLRLPTEELVALLNRVNDYGFLIVGPVAILFMLVTLGLAYLNKAAPTLNLFSVGMSIRSGFGIFCLLVFCPVIFGAIQAYFYRMQADVEEVLTTIASQ</sequence>
<dbReference type="PANTHER" id="PTHR30065:SF1">
    <property type="entry name" value="SURFACE PRESENTATION OF ANTIGENS PROTEIN SPAR"/>
    <property type="match status" value="1"/>
</dbReference>
<reference evidence="8 9" key="1">
    <citation type="submission" date="2019-08" db="EMBL/GenBank/DDBJ databases">
        <title>Deep-cultivation of Planctomycetes and their phenomic and genomic characterization uncovers novel biology.</title>
        <authorList>
            <person name="Wiegand S."/>
            <person name="Jogler M."/>
            <person name="Boedeker C."/>
            <person name="Pinto D."/>
            <person name="Vollmers J."/>
            <person name="Rivas-Marin E."/>
            <person name="Kohn T."/>
            <person name="Peeters S.H."/>
            <person name="Heuer A."/>
            <person name="Rast P."/>
            <person name="Oberbeckmann S."/>
            <person name="Bunk B."/>
            <person name="Jeske O."/>
            <person name="Meyerdierks A."/>
            <person name="Storesund J.E."/>
            <person name="Kallscheuer N."/>
            <person name="Luecker S."/>
            <person name="Lage O.M."/>
            <person name="Pohl T."/>
            <person name="Merkel B.J."/>
            <person name="Hornburger P."/>
            <person name="Mueller R.-W."/>
            <person name="Bruemmer F."/>
            <person name="Labrenz M."/>
            <person name="Spormann A.M."/>
            <person name="Op den Camp H."/>
            <person name="Overmann J."/>
            <person name="Amann R."/>
            <person name="Jetten M.S.M."/>
            <person name="Mascher T."/>
            <person name="Medema M.H."/>
            <person name="Devos D.P."/>
            <person name="Kaster A.-K."/>
            <person name="Ovreas L."/>
            <person name="Rohde M."/>
            <person name="Galperin M.Y."/>
            <person name="Jogler C."/>
        </authorList>
    </citation>
    <scope>NUCLEOTIDE SEQUENCE [LARGE SCALE GENOMIC DNA]</scope>
    <source>
        <strain evidence="8 9">FC18</strain>
    </source>
</reference>
<keyword evidence="4 7" id="KW-0812">Transmembrane</keyword>
<feature type="transmembrane region" description="Helical" evidence="7">
    <location>
        <begin position="35"/>
        <end position="52"/>
    </location>
</feature>
<dbReference type="STRING" id="980251.GCA_001642875_02811"/>
<dbReference type="GO" id="GO:0006605">
    <property type="term" value="P:protein targeting"/>
    <property type="evidence" value="ECO:0007669"/>
    <property type="project" value="InterPro"/>
</dbReference>
<gene>
    <name evidence="8" type="ORF">MFFC18_32630</name>
</gene>
<comment type="subcellular location">
    <subcellularLocation>
        <location evidence="1">Cell membrane</location>
        <topology evidence="1">Multi-pass membrane protein</topology>
    </subcellularLocation>
</comment>
<name>A0A5B9PDT7_9BACT</name>
<evidence type="ECO:0000256" key="7">
    <source>
        <dbReference type="SAM" id="Phobius"/>
    </source>
</evidence>
<evidence type="ECO:0000256" key="4">
    <source>
        <dbReference type="ARBA" id="ARBA00022692"/>
    </source>
</evidence>
<feature type="transmembrane region" description="Helical" evidence="7">
    <location>
        <begin position="224"/>
        <end position="245"/>
    </location>
</feature>
<dbReference type="KEGG" id="mff:MFFC18_32630"/>
<keyword evidence="5 7" id="KW-1133">Transmembrane helix</keyword>
<proteinExistence type="inferred from homology"/>
<keyword evidence="3" id="KW-1003">Cell membrane</keyword>
<dbReference type="RefSeq" id="WP_075082144.1">
    <property type="nucleotide sequence ID" value="NZ_CP042912.1"/>
</dbReference>
<evidence type="ECO:0000256" key="5">
    <source>
        <dbReference type="ARBA" id="ARBA00022989"/>
    </source>
</evidence>
<dbReference type="OrthoDB" id="271722at2"/>
<keyword evidence="9" id="KW-1185">Reference proteome</keyword>
<feature type="transmembrane region" description="Helical" evidence="7">
    <location>
        <begin position="72"/>
        <end position="94"/>
    </location>
</feature>